<dbReference type="InterPro" id="IPR004827">
    <property type="entry name" value="bZIP"/>
</dbReference>
<dbReference type="GO" id="GO:0005634">
    <property type="term" value="C:nucleus"/>
    <property type="evidence" value="ECO:0007669"/>
    <property type="project" value="UniProtKB-SubCell"/>
</dbReference>
<gene>
    <name evidence="8" type="ORF">LITE_LOCUS25642</name>
</gene>
<dbReference type="CDD" id="cd14702">
    <property type="entry name" value="bZIP_plant_GBF1"/>
    <property type="match status" value="1"/>
</dbReference>
<evidence type="ECO:0000256" key="2">
    <source>
        <dbReference type="ARBA" id="ARBA00023015"/>
    </source>
</evidence>
<dbReference type="Proteomes" id="UP001154282">
    <property type="component" value="Unassembled WGS sequence"/>
</dbReference>
<evidence type="ECO:0000256" key="5">
    <source>
        <dbReference type="ARBA" id="ARBA00023242"/>
    </source>
</evidence>
<evidence type="ECO:0000256" key="3">
    <source>
        <dbReference type="ARBA" id="ARBA00023125"/>
    </source>
</evidence>
<name>A0AAV0LUL9_9ROSI</name>
<feature type="compositionally biased region" description="Low complexity" evidence="6">
    <location>
        <begin position="1"/>
        <end position="14"/>
    </location>
</feature>
<comment type="caution">
    <text evidence="8">The sequence shown here is derived from an EMBL/GenBank/DDBJ whole genome shotgun (WGS) entry which is preliminary data.</text>
</comment>
<dbReference type="EMBL" id="CAMGYJ010000006">
    <property type="protein sequence ID" value="CAI0437946.1"/>
    <property type="molecule type" value="Genomic_DNA"/>
</dbReference>
<reference evidence="8" key="1">
    <citation type="submission" date="2022-08" db="EMBL/GenBank/DDBJ databases">
        <authorList>
            <person name="Gutierrez-Valencia J."/>
        </authorList>
    </citation>
    <scope>NUCLEOTIDE SEQUENCE</scope>
</reference>
<dbReference type="GO" id="GO:0003700">
    <property type="term" value="F:DNA-binding transcription factor activity"/>
    <property type="evidence" value="ECO:0007669"/>
    <property type="project" value="InterPro"/>
</dbReference>
<dbReference type="PANTHER" id="PTHR45764">
    <property type="entry name" value="BZIP TRANSCRIPTION FACTOR 44"/>
    <property type="match status" value="1"/>
</dbReference>
<organism evidence="8 9">
    <name type="scientific">Linum tenue</name>
    <dbReference type="NCBI Taxonomy" id="586396"/>
    <lineage>
        <taxon>Eukaryota</taxon>
        <taxon>Viridiplantae</taxon>
        <taxon>Streptophyta</taxon>
        <taxon>Embryophyta</taxon>
        <taxon>Tracheophyta</taxon>
        <taxon>Spermatophyta</taxon>
        <taxon>Magnoliopsida</taxon>
        <taxon>eudicotyledons</taxon>
        <taxon>Gunneridae</taxon>
        <taxon>Pentapetalae</taxon>
        <taxon>rosids</taxon>
        <taxon>fabids</taxon>
        <taxon>Malpighiales</taxon>
        <taxon>Linaceae</taxon>
        <taxon>Linum</taxon>
    </lineage>
</organism>
<keyword evidence="3" id="KW-0238">DNA-binding</keyword>
<keyword evidence="4" id="KW-0804">Transcription</keyword>
<comment type="subcellular location">
    <subcellularLocation>
        <location evidence="1">Nucleus</location>
    </subcellularLocation>
</comment>
<dbReference type="GO" id="GO:0045893">
    <property type="term" value="P:positive regulation of DNA-templated transcription"/>
    <property type="evidence" value="ECO:0007669"/>
    <property type="project" value="TreeGrafter"/>
</dbReference>
<dbReference type="FunFam" id="1.20.5.170:FF:000020">
    <property type="entry name" value="BZIP transcription factor"/>
    <property type="match status" value="1"/>
</dbReference>
<dbReference type="PROSITE" id="PS00036">
    <property type="entry name" value="BZIP_BASIC"/>
    <property type="match status" value="1"/>
</dbReference>
<dbReference type="InterPro" id="IPR046347">
    <property type="entry name" value="bZIP_sf"/>
</dbReference>
<evidence type="ECO:0000256" key="4">
    <source>
        <dbReference type="ARBA" id="ARBA00023163"/>
    </source>
</evidence>
<feature type="region of interest" description="Disordered" evidence="6">
    <location>
        <begin position="1"/>
        <end position="49"/>
    </location>
</feature>
<dbReference type="PANTHER" id="PTHR45764:SF76">
    <property type="entry name" value="OS02G0132500 PROTEIN"/>
    <property type="match status" value="1"/>
</dbReference>
<proteinExistence type="predicted"/>
<accession>A0AAV0LUL9</accession>
<evidence type="ECO:0000256" key="6">
    <source>
        <dbReference type="SAM" id="MobiDB-lite"/>
    </source>
</evidence>
<dbReference type="SMART" id="SM00338">
    <property type="entry name" value="BRLZ"/>
    <property type="match status" value="1"/>
</dbReference>
<keyword evidence="5" id="KW-0539">Nucleus</keyword>
<evidence type="ECO:0000313" key="8">
    <source>
        <dbReference type="EMBL" id="CAI0437946.1"/>
    </source>
</evidence>
<evidence type="ECO:0000259" key="7">
    <source>
        <dbReference type="PROSITE" id="PS50217"/>
    </source>
</evidence>
<dbReference type="SUPFAM" id="SSF57959">
    <property type="entry name" value="Leucine zipper domain"/>
    <property type="match status" value="1"/>
</dbReference>
<evidence type="ECO:0000313" key="9">
    <source>
        <dbReference type="Proteomes" id="UP001154282"/>
    </source>
</evidence>
<protein>
    <recommendedName>
        <fullName evidence="7">BZIP domain-containing protein</fullName>
    </recommendedName>
</protein>
<dbReference type="AlphaFoldDB" id="A0AAV0LUL9"/>
<dbReference type="Pfam" id="PF00170">
    <property type="entry name" value="bZIP_1"/>
    <property type="match status" value="1"/>
</dbReference>
<dbReference type="GO" id="GO:0000976">
    <property type="term" value="F:transcription cis-regulatory region binding"/>
    <property type="evidence" value="ECO:0007669"/>
    <property type="project" value="TreeGrafter"/>
</dbReference>
<feature type="domain" description="BZIP" evidence="7">
    <location>
        <begin position="26"/>
        <end position="89"/>
    </location>
</feature>
<dbReference type="GO" id="GO:0046982">
    <property type="term" value="F:protein heterodimerization activity"/>
    <property type="evidence" value="ECO:0007669"/>
    <property type="project" value="UniProtKB-ARBA"/>
</dbReference>
<dbReference type="InterPro" id="IPR045314">
    <property type="entry name" value="bZIP_plant_GBF1"/>
</dbReference>
<sequence>MACSSGTSSTTSSSQLAAAGSNSGENERKRKRMVSNRESARRSRMRKQKRLDDLTAEIALLAEENGRISTGINATTQHFLSVEADNSVLRAQVGELGNRLDSLNEILELLTTTTPSPAITACGGGGGGCFGFEYEAPAPMAEQHYGLSSSSCFMNMGFLNHNQLIMASAAANDVFLVN</sequence>
<evidence type="ECO:0000256" key="1">
    <source>
        <dbReference type="ARBA" id="ARBA00004123"/>
    </source>
</evidence>
<dbReference type="PROSITE" id="PS50217">
    <property type="entry name" value="BZIP"/>
    <property type="match status" value="1"/>
</dbReference>
<keyword evidence="9" id="KW-1185">Reference proteome</keyword>
<dbReference type="Gene3D" id="1.20.5.170">
    <property type="match status" value="1"/>
</dbReference>
<keyword evidence="2" id="KW-0805">Transcription regulation</keyword>